<reference evidence="3 4" key="1">
    <citation type="submission" date="2024-06" db="EMBL/GenBank/DDBJ databases">
        <title>A chromosome level genome sequence of Diviner's sage (Salvia divinorum).</title>
        <authorList>
            <person name="Ford S.A."/>
            <person name="Ro D.-K."/>
            <person name="Ness R.W."/>
            <person name="Phillips M.A."/>
        </authorList>
    </citation>
    <scope>NUCLEOTIDE SEQUENCE [LARGE SCALE GENOMIC DNA]</scope>
    <source>
        <strain evidence="3">SAF-2024a</strain>
        <tissue evidence="3">Leaf</tissue>
    </source>
</reference>
<dbReference type="PANTHER" id="PTHR34145:SF28">
    <property type="entry name" value="F-BOX DOMAIN-CONTAINING PROTEIN"/>
    <property type="match status" value="1"/>
</dbReference>
<organism evidence="3 4">
    <name type="scientific">Salvia divinorum</name>
    <name type="common">Maria pastora</name>
    <name type="synonym">Diviner's sage</name>
    <dbReference type="NCBI Taxonomy" id="28513"/>
    <lineage>
        <taxon>Eukaryota</taxon>
        <taxon>Viridiplantae</taxon>
        <taxon>Streptophyta</taxon>
        <taxon>Embryophyta</taxon>
        <taxon>Tracheophyta</taxon>
        <taxon>Spermatophyta</taxon>
        <taxon>Magnoliopsida</taxon>
        <taxon>eudicotyledons</taxon>
        <taxon>Gunneridae</taxon>
        <taxon>Pentapetalae</taxon>
        <taxon>asterids</taxon>
        <taxon>lamiids</taxon>
        <taxon>Lamiales</taxon>
        <taxon>Lamiaceae</taxon>
        <taxon>Nepetoideae</taxon>
        <taxon>Mentheae</taxon>
        <taxon>Salviinae</taxon>
        <taxon>Salvia</taxon>
        <taxon>Salvia subgen. Calosphace</taxon>
    </lineage>
</organism>
<dbReference type="InterPro" id="IPR036047">
    <property type="entry name" value="F-box-like_dom_sf"/>
</dbReference>
<dbReference type="SUPFAM" id="SSF81383">
    <property type="entry name" value="F-box domain"/>
    <property type="match status" value="1"/>
</dbReference>
<name>A0ABD1GU29_SALDI</name>
<dbReference type="PANTHER" id="PTHR34145">
    <property type="entry name" value="OS02G0105600 PROTEIN"/>
    <property type="match status" value="1"/>
</dbReference>
<dbReference type="InterPro" id="IPR032675">
    <property type="entry name" value="LRR_dom_sf"/>
</dbReference>
<evidence type="ECO:0000313" key="3">
    <source>
        <dbReference type="EMBL" id="KAL1547647.1"/>
    </source>
</evidence>
<evidence type="ECO:0000259" key="2">
    <source>
        <dbReference type="Pfam" id="PF24758"/>
    </source>
</evidence>
<evidence type="ECO:0000313" key="4">
    <source>
        <dbReference type="Proteomes" id="UP001567538"/>
    </source>
</evidence>
<dbReference type="EMBL" id="JBEAFC010000007">
    <property type="protein sequence ID" value="KAL1547647.1"/>
    <property type="molecule type" value="Genomic_DNA"/>
</dbReference>
<dbReference type="InterPro" id="IPR053772">
    <property type="entry name" value="At1g61320/At1g61330-like"/>
</dbReference>
<dbReference type="InterPro" id="IPR055411">
    <property type="entry name" value="LRR_FXL15/At3g58940/PEG3-like"/>
</dbReference>
<dbReference type="SUPFAM" id="SSF52058">
    <property type="entry name" value="L domain-like"/>
    <property type="match status" value="1"/>
</dbReference>
<dbReference type="Gene3D" id="3.80.10.10">
    <property type="entry name" value="Ribonuclease Inhibitor"/>
    <property type="match status" value="1"/>
</dbReference>
<dbReference type="InterPro" id="IPR001810">
    <property type="entry name" value="F-box_dom"/>
</dbReference>
<comment type="caution">
    <text evidence="3">The sequence shown here is derived from an EMBL/GenBank/DDBJ whole genome shotgun (WGS) entry which is preliminary data.</text>
</comment>
<evidence type="ECO:0000259" key="1">
    <source>
        <dbReference type="Pfam" id="PF00646"/>
    </source>
</evidence>
<dbReference type="Pfam" id="PF00646">
    <property type="entry name" value="F-box"/>
    <property type="match status" value="1"/>
</dbReference>
<dbReference type="AlphaFoldDB" id="A0ABD1GU29"/>
<feature type="domain" description="F-box/LRR-repeat protein 15/At3g58940/PEG3-like LRR" evidence="2">
    <location>
        <begin position="115"/>
        <end position="224"/>
    </location>
</feature>
<dbReference type="Proteomes" id="UP001567538">
    <property type="component" value="Unassembled WGS sequence"/>
</dbReference>
<proteinExistence type="predicted"/>
<gene>
    <name evidence="3" type="ORF">AAHA92_15975</name>
</gene>
<dbReference type="Pfam" id="PF24758">
    <property type="entry name" value="LRR_At5g56370"/>
    <property type="match status" value="1"/>
</dbReference>
<protein>
    <submittedName>
        <fullName evidence="3">FBD-associated F-box protein</fullName>
    </submittedName>
</protein>
<keyword evidence="4" id="KW-1185">Reference proteome</keyword>
<accession>A0ABD1GU29</accession>
<sequence>MDDRISKLPTDILTSIISRLSLREAIATCILSTSWRHLSSYVTYLNFPPYISFNGTLESYVSMVNQVLNSHRGGRIKEFRLDLSDRAGEFASSFEFAVAKKAEIVHISIAPKKIHHSLPSMNGLECLKELSLSHICLDDQDFGHLVSNCAALECFTIEYVAWRNVSIVGLSKLKHINLFHLWQTESVVIRDLISLVSLTFFEWRCVWKNEFSAQLSNIPKLTKLQLRGDYNQSRHIEFLAEMTSCIRNQLQLLLISSRTFSSLNHDLLFQLANIKHLEFVFYISGHWRHISSHVIHLVKACGSLEKLLIKFGVVIPETETREHPRSNMSPKHIEISGYLGYCDERGLILDLINNITSLQKVIFVANREEALDRARLDFRHITSVGFLVIS</sequence>
<feature type="domain" description="F-box" evidence="1">
    <location>
        <begin position="5"/>
        <end position="40"/>
    </location>
</feature>